<name>A0A5Q0CAI6_9HYPH</name>
<evidence type="ECO:0000259" key="3">
    <source>
        <dbReference type="Pfam" id="PF18912"/>
    </source>
</evidence>
<dbReference type="SUPFAM" id="SSF53271">
    <property type="entry name" value="PRTase-like"/>
    <property type="match status" value="1"/>
</dbReference>
<dbReference type="InterPro" id="IPR000836">
    <property type="entry name" value="PRTase_dom"/>
</dbReference>
<evidence type="ECO:0000259" key="2">
    <source>
        <dbReference type="Pfam" id="PF00156"/>
    </source>
</evidence>
<evidence type="ECO:0000313" key="5">
    <source>
        <dbReference type="Proteomes" id="UP000326881"/>
    </source>
</evidence>
<dbReference type="Proteomes" id="UP000326881">
    <property type="component" value="Chromosome"/>
</dbReference>
<dbReference type="AlphaFoldDB" id="A0A5Q0CAI6"/>
<dbReference type="Pfam" id="PF18912">
    <property type="entry name" value="DZR_2"/>
    <property type="match status" value="1"/>
</dbReference>
<dbReference type="InterPro" id="IPR044005">
    <property type="entry name" value="DZR_2"/>
</dbReference>
<gene>
    <name evidence="4" type="ORF">FZ934_14705</name>
</gene>
<reference evidence="4 5" key="1">
    <citation type="submission" date="2019-08" db="EMBL/GenBank/DDBJ databases">
        <title>Prosopis cineraria nodule microbiome.</title>
        <authorList>
            <person name="Ali R."/>
            <person name="Chaluvadi S.R."/>
            <person name="Wang X."/>
        </authorList>
    </citation>
    <scope>NUCLEOTIDE SEQUENCE [LARGE SCALE GENOMIC DNA]</scope>
    <source>
        <strain evidence="4 5">BG7</strain>
    </source>
</reference>
<dbReference type="InterPro" id="IPR051910">
    <property type="entry name" value="ComF/GntX_DNA_util-trans"/>
</dbReference>
<evidence type="ECO:0000313" key="4">
    <source>
        <dbReference type="EMBL" id="QFY62472.1"/>
    </source>
</evidence>
<dbReference type="Gene3D" id="3.40.50.2020">
    <property type="match status" value="1"/>
</dbReference>
<dbReference type="KEGG" id="rgr:FZ934_14705"/>
<sequence>MFVERESGYCRADAAEGGFVRLRQILLGPLAFVADLVYPPSCAVCGVETGGHRGVCPKCWSAIRFIERPYCEILGIPFSHDLGPGIVSAAAIANPPPFDRLRSAAFHDDAVRRLVHALKYRDRTDLAPMMAGWMRRAGGEAIAECDAILPVPLHRTRMLSRKFNQAAELARHLSAQSDRPLLPGTLLRTRRTRQQVGLGAKAREDNVRGAFALMRGHEGDVYGKRLILVDDVYTTGATVAAAAKVLRKEGAADITVLTFARALSETI</sequence>
<dbReference type="OrthoDB" id="9779910at2"/>
<feature type="domain" description="Double zinc ribbon" evidence="3">
    <location>
        <begin position="34"/>
        <end position="81"/>
    </location>
</feature>
<comment type="similarity">
    <text evidence="1">Belongs to the ComF/GntX family.</text>
</comment>
<evidence type="ECO:0000256" key="1">
    <source>
        <dbReference type="ARBA" id="ARBA00008007"/>
    </source>
</evidence>
<dbReference type="InterPro" id="IPR029057">
    <property type="entry name" value="PRTase-like"/>
</dbReference>
<dbReference type="Pfam" id="PF00156">
    <property type="entry name" value="Pribosyltran"/>
    <property type="match status" value="1"/>
</dbReference>
<dbReference type="EMBL" id="CP043498">
    <property type="protein sequence ID" value="QFY62472.1"/>
    <property type="molecule type" value="Genomic_DNA"/>
</dbReference>
<protein>
    <submittedName>
        <fullName evidence="4">ComF family protein</fullName>
    </submittedName>
</protein>
<keyword evidence="5" id="KW-1185">Reference proteome</keyword>
<feature type="domain" description="Phosphoribosyltransferase" evidence="2">
    <location>
        <begin position="206"/>
        <end position="264"/>
    </location>
</feature>
<proteinExistence type="inferred from homology"/>
<dbReference type="PANTHER" id="PTHR47505">
    <property type="entry name" value="DNA UTILIZATION PROTEIN YHGH"/>
    <property type="match status" value="1"/>
</dbReference>
<organism evidence="4 5">
    <name type="scientific">Rhizobium grahamii</name>
    <dbReference type="NCBI Taxonomy" id="1120045"/>
    <lineage>
        <taxon>Bacteria</taxon>
        <taxon>Pseudomonadati</taxon>
        <taxon>Pseudomonadota</taxon>
        <taxon>Alphaproteobacteria</taxon>
        <taxon>Hyphomicrobiales</taxon>
        <taxon>Rhizobiaceae</taxon>
        <taxon>Rhizobium/Agrobacterium group</taxon>
        <taxon>Rhizobium</taxon>
    </lineage>
</organism>
<accession>A0A5Q0CAI6</accession>
<dbReference type="PANTHER" id="PTHR47505:SF1">
    <property type="entry name" value="DNA UTILIZATION PROTEIN YHGH"/>
    <property type="match status" value="1"/>
</dbReference>